<proteinExistence type="predicted"/>
<protein>
    <submittedName>
        <fullName evidence="1">Uncharacterized protein</fullName>
    </submittedName>
</protein>
<evidence type="ECO:0000313" key="2">
    <source>
        <dbReference type="Proteomes" id="UP001292094"/>
    </source>
</evidence>
<dbReference type="Proteomes" id="UP001292094">
    <property type="component" value="Unassembled WGS sequence"/>
</dbReference>
<evidence type="ECO:0000313" key="1">
    <source>
        <dbReference type="EMBL" id="KAK4307657.1"/>
    </source>
</evidence>
<accession>A0AAE1PIE0</accession>
<dbReference type="EMBL" id="JAWZYT010001982">
    <property type="protein sequence ID" value="KAK4307657.1"/>
    <property type="molecule type" value="Genomic_DNA"/>
</dbReference>
<dbReference type="AlphaFoldDB" id="A0AAE1PIE0"/>
<reference evidence="1" key="1">
    <citation type="submission" date="2023-11" db="EMBL/GenBank/DDBJ databases">
        <title>Genome assemblies of two species of porcelain crab, Petrolisthes cinctipes and Petrolisthes manimaculis (Anomura: Porcellanidae).</title>
        <authorList>
            <person name="Angst P."/>
        </authorList>
    </citation>
    <scope>NUCLEOTIDE SEQUENCE</scope>
    <source>
        <strain evidence="1">PB745_02</strain>
        <tissue evidence="1">Gill</tissue>
    </source>
</reference>
<comment type="caution">
    <text evidence="1">The sequence shown here is derived from an EMBL/GenBank/DDBJ whole genome shotgun (WGS) entry which is preliminary data.</text>
</comment>
<gene>
    <name evidence="1" type="ORF">Pmani_020582</name>
</gene>
<sequence length="99" mass="11035">MQGVARSWSLIIRALIRTTDCRSWGTREGTREGQGEKKLKDWVDWGAGDELLDCNFERLVSCVTSNVQNHLEYRCNPYVAVLKTGSGEAVVKSCSVGEL</sequence>
<organism evidence="1 2">
    <name type="scientific">Petrolisthes manimaculis</name>
    <dbReference type="NCBI Taxonomy" id="1843537"/>
    <lineage>
        <taxon>Eukaryota</taxon>
        <taxon>Metazoa</taxon>
        <taxon>Ecdysozoa</taxon>
        <taxon>Arthropoda</taxon>
        <taxon>Crustacea</taxon>
        <taxon>Multicrustacea</taxon>
        <taxon>Malacostraca</taxon>
        <taxon>Eumalacostraca</taxon>
        <taxon>Eucarida</taxon>
        <taxon>Decapoda</taxon>
        <taxon>Pleocyemata</taxon>
        <taxon>Anomura</taxon>
        <taxon>Galatheoidea</taxon>
        <taxon>Porcellanidae</taxon>
        <taxon>Petrolisthes</taxon>
    </lineage>
</organism>
<name>A0AAE1PIE0_9EUCA</name>
<keyword evidence="2" id="KW-1185">Reference proteome</keyword>